<evidence type="ECO:0000313" key="1">
    <source>
        <dbReference type="EMBL" id="AAB07756.1"/>
    </source>
</evidence>
<organism evidence="1">
    <name type="scientific">Treponema pallidum</name>
    <dbReference type="NCBI Taxonomy" id="160"/>
    <lineage>
        <taxon>Bacteria</taxon>
        <taxon>Pseudomonadati</taxon>
        <taxon>Spirochaetota</taxon>
        <taxon>Spirochaetia</taxon>
        <taxon>Spirochaetales</taxon>
        <taxon>Treponemataceae</taxon>
        <taxon>Treponema</taxon>
    </lineage>
</organism>
<feature type="non-terminal residue" evidence="1">
    <location>
        <position position="32"/>
    </location>
</feature>
<accession>Q56335</accession>
<dbReference type="AlphaFoldDB" id="Q56335"/>
<sequence length="32" mass="3424">MHLKKALCPALCTFLIHPVTACRVNALSPSTS</sequence>
<dbReference type="EMBL" id="U32683">
    <property type="protein sequence ID" value="AAB07756.1"/>
    <property type="molecule type" value="Genomic_DNA"/>
</dbReference>
<proteinExistence type="predicted"/>
<name>Q56335_TREPL</name>
<protein>
    <submittedName>
        <fullName evidence="1">Cytoplasmic filament protein A (cfpA)</fullName>
    </submittedName>
</protein>
<reference evidence="1" key="1">
    <citation type="journal article" date="1996" name="J. Bacteriol.">
        <title>Characterization of the cytoplasmic filament protein gene (cfpA) of Treponema pallidum subsp. pallidum.</title>
        <authorList>
            <person name="You Y."/>
            <person name="Elmore S."/>
            <person name="Colton L.L."/>
            <person name="Mackenzie C."/>
            <person name="Stoops J.K."/>
            <person name="Weinstock G.M."/>
            <person name="Norris S.J."/>
        </authorList>
    </citation>
    <scope>NUCLEOTIDE SEQUENCE</scope>
    <source>
        <strain evidence="1">Nichols</strain>
    </source>
</reference>